<evidence type="ECO:0000256" key="1">
    <source>
        <dbReference type="ARBA" id="ARBA00004571"/>
    </source>
</evidence>
<evidence type="ECO:0000259" key="16">
    <source>
        <dbReference type="Pfam" id="PF22461"/>
    </source>
</evidence>
<sequence>MAAVSFSVAACDLPRGAALQSEIIKKSDAEDADFSVYQVTKDLLPRVKDWPRTGNVARYSWIGKQKGPVGRTLLPGDAVTLSVWDSDENSLLTAPGQRVAQLQTSTVSPNGNIFVPYVGSVRISGMTESNARDAVQEALISISPSAQVQLTSEVGQRHSIDLVSGVNNPGSFPLQERDMTVLAAIALGGGASAGFQNPQVRLLRGNSTYAISLDKLFKTPSLDTTLRHQDKILVVEDESYFIGLGASGKEELVTFPKEHVSALDAVSLLGGLSDARANPKGILVLREYGQKAVRTDGIRGPENQRVVFTMDLTNADGLFSAGKFHINPKDVVYATESPVNNARTIFGLIGSTFGVAAQVSN</sequence>
<evidence type="ECO:0000313" key="18">
    <source>
        <dbReference type="Proteomes" id="UP000243978"/>
    </source>
</evidence>
<dbReference type="Pfam" id="PF02563">
    <property type="entry name" value="Poly_export"/>
    <property type="match status" value="1"/>
</dbReference>
<evidence type="ECO:0000256" key="11">
    <source>
        <dbReference type="ARBA" id="ARBA00023136"/>
    </source>
</evidence>
<name>A0A2T6BPT0_9RHOB</name>
<dbReference type="Gene3D" id="3.10.560.10">
    <property type="entry name" value="Outer membrane lipoprotein wza domain like"/>
    <property type="match status" value="2"/>
</dbReference>
<evidence type="ECO:0000256" key="8">
    <source>
        <dbReference type="ARBA" id="ARBA00023047"/>
    </source>
</evidence>
<evidence type="ECO:0000256" key="13">
    <source>
        <dbReference type="ARBA" id="ARBA00023237"/>
    </source>
</evidence>
<evidence type="ECO:0000256" key="12">
    <source>
        <dbReference type="ARBA" id="ARBA00023139"/>
    </source>
</evidence>
<keyword evidence="6" id="KW-0812">Transmembrane</keyword>
<keyword evidence="12" id="KW-0564">Palmitate</keyword>
<evidence type="ECO:0000256" key="14">
    <source>
        <dbReference type="ARBA" id="ARBA00023288"/>
    </source>
</evidence>
<reference evidence="17 18" key="1">
    <citation type="submission" date="2018-04" db="EMBL/GenBank/DDBJ databases">
        <title>Genomic Encyclopedia of Archaeal and Bacterial Type Strains, Phase II (KMG-II): from individual species to whole genera.</title>
        <authorList>
            <person name="Goeker M."/>
        </authorList>
    </citation>
    <scope>NUCLEOTIDE SEQUENCE [LARGE SCALE GENOMIC DNA]</scope>
    <source>
        <strain evidence="17 18">DSM 100977</strain>
    </source>
</reference>
<protein>
    <submittedName>
        <fullName evidence="17">Polysaccharide export outer membrane protein</fullName>
    </submittedName>
</protein>
<keyword evidence="8" id="KW-0625">Polysaccharide transport</keyword>
<evidence type="ECO:0000256" key="4">
    <source>
        <dbReference type="ARBA" id="ARBA00022452"/>
    </source>
</evidence>
<dbReference type="PANTHER" id="PTHR33619">
    <property type="entry name" value="POLYSACCHARIDE EXPORT PROTEIN GFCE-RELATED"/>
    <property type="match status" value="1"/>
</dbReference>
<evidence type="ECO:0000256" key="6">
    <source>
        <dbReference type="ARBA" id="ARBA00022692"/>
    </source>
</evidence>
<dbReference type="AlphaFoldDB" id="A0A2T6BPT0"/>
<dbReference type="Gene3D" id="3.30.1950.10">
    <property type="entry name" value="wza like domain"/>
    <property type="match status" value="1"/>
</dbReference>
<dbReference type="InterPro" id="IPR054765">
    <property type="entry name" value="SLBB_dom"/>
</dbReference>
<keyword evidence="13" id="KW-0998">Cell outer membrane</keyword>
<comment type="caution">
    <text evidence="17">The sequence shown here is derived from an EMBL/GenBank/DDBJ whole genome shotgun (WGS) entry which is preliminary data.</text>
</comment>
<keyword evidence="18" id="KW-1185">Reference proteome</keyword>
<evidence type="ECO:0000256" key="5">
    <source>
        <dbReference type="ARBA" id="ARBA00022597"/>
    </source>
</evidence>
<organism evidence="17 18">
    <name type="scientific">Litoreibacter ponti</name>
    <dbReference type="NCBI Taxonomy" id="1510457"/>
    <lineage>
        <taxon>Bacteria</taxon>
        <taxon>Pseudomonadati</taxon>
        <taxon>Pseudomonadota</taxon>
        <taxon>Alphaproteobacteria</taxon>
        <taxon>Rhodobacterales</taxon>
        <taxon>Roseobacteraceae</taxon>
        <taxon>Litoreibacter</taxon>
    </lineage>
</organism>
<evidence type="ECO:0000313" key="17">
    <source>
        <dbReference type="EMBL" id="PTX58095.1"/>
    </source>
</evidence>
<feature type="domain" description="SLBB" evidence="16">
    <location>
        <begin position="166"/>
        <end position="234"/>
    </location>
</feature>
<keyword evidence="9" id="KW-0406">Ion transport</keyword>
<dbReference type="EMBL" id="QBKS01000001">
    <property type="protein sequence ID" value="PTX58095.1"/>
    <property type="molecule type" value="Genomic_DNA"/>
</dbReference>
<keyword evidence="4" id="KW-1134">Transmembrane beta strand</keyword>
<dbReference type="InterPro" id="IPR003715">
    <property type="entry name" value="Poly_export_N"/>
</dbReference>
<comment type="subcellular location">
    <subcellularLocation>
        <location evidence="1">Cell outer membrane</location>
        <topology evidence="1">Multi-pass membrane protein</topology>
    </subcellularLocation>
</comment>
<evidence type="ECO:0000256" key="10">
    <source>
        <dbReference type="ARBA" id="ARBA00023114"/>
    </source>
</evidence>
<keyword evidence="10" id="KW-0626">Porin</keyword>
<evidence type="ECO:0000256" key="9">
    <source>
        <dbReference type="ARBA" id="ARBA00023065"/>
    </source>
</evidence>
<proteinExistence type="inferred from homology"/>
<dbReference type="GO" id="GO:0015159">
    <property type="term" value="F:polysaccharide transmembrane transporter activity"/>
    <property type="evidence" value="ECO:0007669"/>
    <property type="project" value="InterPro"/>
</dbReference>
<comment type="similarity">
    <text evidence="2">Belongs to the BexD/CtrA/VexA family.</text>
</comment>
<evidence type="ECO:0000256" key="2">
    <source>
        <dbReference type="ARBA" id="ARBA00009450"/>
    </source>
</evidence>
<dbReference type="PANTHER" id="PTHR33619:SF3">
    <property type="entry name" value="POLYSACCHARIDE EXPORT PROTEIN GFCE-RELATED"/>
    <property type="match status" value="1"/>
</dbReference>
<keyword evidence="5" id="KW-0762">Sugar transport</keyword>
<dbReference type="InterPro" id="IPR049712">
    <property type="entry name" value="Poly_export"/>
</dbReference>
<evidence type="ECO:0000256" key="3">
    <source>
        <dbReference type="ARBA" id="ARBA00022448"/>
    </source>
</evidence>
<dbReference type="Proteomes" id="UP000243978">
    <property type="component" value="Unassembled WGS sequence"/>
</dbReference>
<keyword evidence="11" id="KW-0472">Membrane</keyword>
<dbReference type="Pfam" id="PF22461">
    <property type="entry name" value="SLBB_2"/>
    <property type="match status" value="1"/>
</dbReference>
<evidence type="ECO:0000259" key="15">
    <source>
        <dbReference type="Pfam" id="PF02563"/>
    </source>
</evidence>
<keyword evidence="14" id="KW-0449">Lipoprotein</keyword>
<evidence type="ECO:0000256" key="7">
    <source>
        <dbReference type="ARBA" id="ARBA00022729"/>
    </source>
</evidence>
<keyword evidence="3" id="KW-0813">Transport</keyword>
<gene>
    <name evidence="17" type="ORF">C8N43_2771</name>
</gene>
<feature type="domain" description="Polysaccharide export protein N-terminal" evidence="15">
    <location>
        <begin position="72"/>
        <end position="150"/>
    </location>
</feature>
<accession>A0A2T6BPT0</accession>
<keyword evidence="7" id="KW-0732">Signal</keyword>